<reference evidence="2" key="1">
    <citation type="submission" date="2020-07" db="EMBL/GenBank/DDBJ databases">
        <title>Complete genome sequencing of Clostridia bacterium strain 12CBH8.</title>
        <authorList>
            <person name="Sakamoto M."/>
            <person name="Murakami T."/>
            <person name="Mori H."/>
        </authorList>
    </citation>
    <scope>NUCLEOTIDE SEQUENCE [LARGE SCALE GENOMIC DNA]</scope>
    <source>
        <strain evidence="2">12CBH8</strain>
    </source>
</reference>
<dbReference type="EMBL" id="AP023321">
    <property type="protein sequence ID" value="BCI61223.1"/>
    <property type="molecule type" value="Genomic_DNA"/>
</dbReference>
<evidence type="ECO:0000313" key="1">
    <source>
        <dbReference type="EMBL" id="BCI61223.1"/>
    </source>
</evidence>
<dbReference type="RefSeq" id="WP_215533105.1">
    <property type="nucleotide sequence ID" value="NZ_AP023321.1"/>
</dbReference>
<dbReference type="Proteomes" id="UP000593890">
    <property type="component" value="Chromosome"/>
</dbReference>
<dbReference type="Pfam" id="PF09365">
    <property type="entry name" value="DUF2461"/>
    <property type="match status" value="1"/>
</dbReference>
<dbReference type="NCBIfam" id="TIGR02453">
    <property type="entry name" value="TIGR02453 family protein"/>
    <property type="match status" value="1"/>
</dbReference>
<dbReference type="PIRSF" id="PIRSF028451">
    <property type="entry name" value="UCP028451"/>
    <property type="match status" value="1"/>
</dbReference>
<keyword evidence="2" id="KW-1185">Reference proteome</keyword>
<dbReference type="KEGG" id="sman:C12CBH8_18620"/>
<dbReference type="AlphaFoldDB" id="A0A7I8D7N1"/>
<protein>
    <recommendedName>
        <fullName evidence="3">TIGR02453 family protein</fullName>
    </recommendedName>
</protein>
<sequence length="227" mass="27515">MKATEGRFEGFSKQTMDFLWDLRFNNRKDWFEEHRQIYQDSLLTPFRLLGQELTEFVVGLDPRHEFKNHVSRIYKDARYSREKVPYNDHLWQSPRPILLDKDQWKERPMYYFELHPEYWGFGMGYFSASKPTMDALRARIDQHPGQFEKARKAFEGQDSMELCGDLYKRPKAEKPPKVAQWYNRKDIYFSARRPIGEILFSRDFLAEIYRGFEAIKPVYDFLWSLHE</sequence>
<dbReference type="InterPro" id="IPR012808">
    <property type="entry name" value="CHP02453"/>
</dbReference>
<evidence type="ECO:0008006" key="3">
    <source>
        <dbReference type="Google" id="ProtNLM"/>
    </source>
</evidence>
<organism evidence="1 2">
    <name type="scientific">Solibaculum mannosilyticum</name>
    <dbReference type="NCBI Taxonomy" id="2780922"/>
    <lineage>
        <taxon>Bacteria</taxon>
        <taxon>Bacillati</taxon>
        <taxon>Bacillota</taxon>
        <taxon>Clostridia</taxon>
        <taxon>Eubacteriales</taxon>
        <taxon>Oscillospiraceae</taxon>
        <taxon>Solibaculum</taxon>
    </lineage>
</organism>
<gene>
    <name evidence="1" type="ORF">C12CBH8_18620</name>
</gene>
<evidence type="ECO:0000313" key="2">
    <source>
        <dbReference type="Proteomes" id="UP000593890"/>
    </source>
</evidence>
<dbReference type="InterPro" id="IPR015996">
    <property type="entry name" value="UCP028451"/>
</dbReference>
<proteinExistence type="predicted"/>
<accession>A0A7I8D7N1</accession>
<dbReference type="PANTHER" id="PTHR36452:SF1">
    <property type="entry name" value="DUF2461 DOMAIN-CONTAINING PROTEIN"/>
    <property type="match status" value="1"/>
</dbReference>
<dbReference type="PANTHER" id="PTHR36452">
    <property type="entry name" value="CHROMOSOME 12, WHOLE GENOME SHOTGUN SEQUENCE"/>
    <property type="match status" value="1"/>
</dbReference>
<name>A0A7I8D7N1_9FIRM</name>